<evidence type="ECO:0000256" key="12">
    <source>
        <dbReference type="SAM" id="MobiDB-lite"/>
    </source>
</evidence>
<feature type="site" description="Interaction with DNA" evidence="11">
    <location>
        <position position="396"/>
    </location>
</feature>
<evidence type="ECO:0000256" key="10">
    <source>
        <dbReference type="PIRSR" id="PIRSR610347-2"/>
    </source>
</evidence>
<dbReference type="GO" id="GO:0004527">
    <property type="term" value="F:exonuclease activity"/>
    <property type="evidence" value="ECO:0007669"/>
    <property type="project" value="UniProtKB-KW"/>
</dbReference>
<dbReference type="Gene3D" id="3.30.870.10">
    <property type="entry name" value="Endonuclease Chain A"/>
    <property type="match status" value="2"/>
</dbReference>
<name>A0A915CUV0_9BILA</name>
<evidence type="ECO:0000256" key="3">
    <source>
        <dbReference type="ARBA" id="ARBA00022722"/>
    </source>
</evidence>
<keyword evidence="3" id="KW-0540">Nuclease</keyword>
<organism evidence="13 14">
    <name type="scientific">Ditylenchus dipsaci</name>
    <dbReference type="NCBI Taxonomy" id="166011"/>
    <lineage>
        <taxon>Eukaryota</taxon>
        <taxon>Metazoa</taxon>
        <taxon>Ecdysozoa</taxon>
        <taxon>Nematoda</taxon>
        <taxon>Chromadorea</taxon>
        <taxon>Rhabditida</taxon>
        <taxon>Tylenchina</taxon>
        <taxon>Tylenchomorpha</taxon>
        <taxon>Sphaerularioidea</taxon>
        <taxon>Anguinidae</taxon>
        <taxon>Anguininae</taxon>
        <taxon>Ditylenchus</taxon>
    </lineage>
</organism>
<evidence type="ECO:0000313" key="14">
    <source>
        <dbReference type="WBParaSite" id="jg12629"/>
    </source>
</evidence>
<dbReference type="Proteomes" id="UP000887574">
    <property type="component" value="Unplaced"/>
</dbReference>
<feature type="binding site" evidence="10">
    <location>
        <position position="147"/>
    </location>
    <ligand>
        <name>substrate</name>
    </ligand>
</feature>
<sequence length="469" mass="52542">MKRSLDASTLESESKIARFTEPSGCIHGADQASTSSDRIPSSKKPILNDGVYFVAINGLKDDPQPERTISLFELINKIDPIASIHFNYCIDPGFVLSQYPRRCRSAPITLIVGENSRKLVSQACSSFTNVTVGGASIPFTYCTHHSKLSIFESEDAIHVMISTANLIEEDYGLKTQAFYYCRAIFFTGDESARPSKFQGDLLEYLERAYSKSSPSHDLVSYWISRIKQADFGHIKDRIVASVPGRYTSGLINHFGHMKLRKLLSEKFTAGELDSLKSHIGQFSSIGSLGSLPQAWLCDEFLSSLSGKKGLINPKFLKLVYPTVENVRNSLEGWSAGNSLPYSSQTNTKQPYLKNFLHEWKSENLKRTRAMPHVKSYTSLDSNNEPQWMLLTSANLSHSAWGKLEKCRTQLFCRSYELGVLLCLKDHPELTANGLTLPFDVPLSKYGTDDQPFLVDVPYAKPDSMGRMRR</sequence>
<keyword evidence="8" id="KW-0539">Nucleus</keyword>
<feature type="active site" description="Proton donor/acceptor" evidence="9">
    <location>
        <position position="372"/>
    </location>
</feature>
<feature type="active site" description="Nucleophile" evidence="9">
    <location>
        <position position="145"/>
    </location>
</feature>
<keyword evidence="4" id="KW-0227">DNA damage</keyword>
<keyword evidence="5" id="KW-0378">Hydrolase</keyword>
<dbReference type="SUPFAM" id="SSF56024">
    <property type="entry name" value="Phospholipase D/nuclease"/>
    <property type="match status" value="2"/>
</dbReference>
<protein>
    <submittedName>
        <fullName evidence="14">Tyrosyl-DNA phosphodiesterase</fullName>
    </submittedName>
</protein>
<keyword evidence="13" id="KW-1185">Reference proteome</keyword>
<keyword evidence="7" id="KW-0234">DNA repair</keyword>
<evidence type="ECO:0000256" key="5">
    <source>
        <dbReference type="ARBA" id="ARBA00022801"/>
    </source>
</evidence>
<feature type="binding site" evidence="10">
    <location>
        <position position="374"/>
    </location>
    <ligand>
        <name>substrate</name>
    </ligand>
</feature>
<dbReference type="GO" id="GO:0017005">
    <property type="term" value="F:3'-tyrosyl-DNA phosphodiesterase activity"/>
    <property type="evidence" value="ECO:0007669"/>
    <property type="project" value="TreeGrafter"/>
</dbReference>
<dbReference type="Pfam" id="PF06087">
    <property type="entry name" value="Tyr-DNA_phospho"/>
    <property type="match status" value="1"/>
</dbReference>
<evidence type="ECO:0000256" key="4">
    <source>
        <dbReference type="ARBA" id="ARBA00022763"/>
    </source>
</evidence>
<evidence type="ECO:0000256" key="2">
    <source>
        <dbReference type="ARBA" id="ARBA00010205"/>
    </source>
</evidence>
<evidence type="ECO:0000256" key="8">
    <source>
        <dbReference type="ARBA" id="ARBA00023242"/>
    </source>
</evidence>
<dbReference type="InterPro" id="IPR010347">
    <property type="entry name" value="Tdp1"/>
</dbReference>
<dbReference type="GO" id="GO:0006281">
    <property type="term" value="P:DNA repair"/>
    <property type="evidence" value="ECO:0007669"/>
    <property type="project" value="UniProtKB-KW"/>
</dbReference>
<dbReference type="GO" id="GO:0003697">
    <property type="term" value="F:single-stranded DNA binding"/>
    <property type="evidence" value="ECO:0007669"/>
    <property type="project" value="TreeGrafter"/>
</dbReference>
<dbReference type="GO" id="GO:0005634">
    <property type="term" value="C:nucleus"/>
    <property type="evidence" value="ECO:0007669"/>
    <property type="project" value="UniProtKB-SubCell"/>
</dbReference>
<dbReference type="AlphaFoldDB" id="A0A915CUV0"/>
<reference evidence="14" key="1">
    <citation type="submission" date="2022-11" db="UniProtKB">
        <authorList>
            <consortium name="WormBaseParasite"/>
        </authorList>
    </citation>
    <scope>IDENTIFICATION</scope>
</reference>
<dbReference type="WBParaSite" id="jg12629">
    <property type="protein sequence ID" value="jg12629"/>
    <property type="gene ID" value="jg12629"/>
</dbReference>
<dbReference type="PANTHER" id="PTHR12415">
    <property type="entry name" value="TYROSYL-DNA PHOSPHODIESTERASE 1"/>
    <property type="match status" value="1"/>
</dbReference>
<evidence type="ECO:0000256" key="6">
    <source>
        <dbReference type="ARBA" id="ARBA00022839"/>
    </source>
</evidence>
<feature type="region of interest" description="Disordered" evidence="12">
    <location>
        <begin position="21"/>
        <end position="42"/>
    </location>
</feature>
<accession>A0A915CUV0</accession>
<proteinExistence type="inferred from homology"/>
<dbReference type="PANTHER" id="PTHR12415:SF0">
    <property type="entry name" value="TYROSYL-DNA PHOSPHODIESTERASE 1"/>
    <property type="match status" value="1"/>
</dbReference>
<evidence type="ECO:0000256" key="1">
    <source>
        <dbReference type="ARBA" id="ARBA00004123"/>
    </source>
</evidence>
<comment type="similarity">
    <text evidence="2">Belongs to the tyrosyl-DNA phosphodiesterase family.</text>
</comment>
<evidence type="ECO:0000256" key="11">
    <source>
        <dbReference type="PIRSR" id="PIRSR610347-3"/>
    </source>
</evidence>
<comment type="subcellular location">
    <subcellularLocation>
        <location evidence="1">Nucleus</location>
    </subcellularLocation>
</comment>
<evidence type="ECO:0000256" key="7">
    <source>
        <dbReference type="ARBA" id="ARBA00023204"/>
    </source>
</evidence>
<evidence type="ECO:0000313" key="13">
    <source>
        <dbReference type="Proteomes" id="UP000887574"/>
    </source>
</evidence>
<evidence type="ECO:0000256" key="9">
    <source>
        <dbReference type="PIRSR" id="PIRSR610347-1"/>
    </source>
</evidence>
<dbReference type="GO" id="GO:0003690">
    <property type="term" value="F:double-stranded DNA binding"/>
    <property type="evidence" value="ECO:0007669"/>
    <property type="project" value="TreeGrafter"/>
</dbReference>
<keyword evidence="6" id="KW-0269">Exonuclease</keyword>